<comment type="caution">
    <text evidence="2">The sequence shown here is derived from an EMBL/GenBank/DDBJ whole genome shotgun (WGS) entry which is preliminary data.</text>
</comment>
<accession>A0A853JBH4</accession>
<feature type="signal peptide" evidence="1">
    <location>
        <begin position="1"/>
        <end position="27"/>
    </location>
</feature>
<proteinExistence type="predicted"/>
<dbReference type="Proteomes" id="UP000578091">
    <property type="component" value="Unassembled WGS sequence"/>
</dbReference>
<protein>
    <submittedName>
        <fullName evidence="2">Uncharacterized protein</fullName>
    </submittedName>
</protein>
<evidence type="ECO:0000313" key="2">
    <source>
        <dbReference type="EMBL" id="NZA26583.1"/>
    </source>
</evidence>
<reference evidence="2 3" key="1">
    <citation type="submission" date="2020-07" db="EMBL/GenBank/DDBJ databases">
        <title>Luteimonas sp. SJ-92.</title>
        <authorList>
            <person name="Huang X.-X."/>
            <person name="Xu L."/>
            <person name="Sun J.-Q."/>
        </authorList>
    </citation>
    <scope>NUCLEOTIDE SEQUENCE [LARGE SCALE GENOMIC DNA]</scope>
    <source>
        <strain evidence="2 3">SJ-92</strain>
    </source>
</reference>
<feature type="chain" id="PRO_5032685692" evidence="1">
    <location>
        <begin position="28"/>
        <end position="154"/>
    </location>
</feature>
<gene>
    <name evidence="2" type="ORF">H0E84_09315</name>
</gene>
<sequence>MKRNKRHLAPLAALALFLAAAVPAAQAQSIDSCPRLPGDSTLTWTERSSDSFVICRAVAEDGREVFGLYLAADSPFQPRRANREEAGVINGQDIRWYRSEVAGDPDKLVRETLLELGRDRVVHIWLHAENEAEMRQSMGTVEALRFEETRFSSN</sequence>
<dbReference type="RefSeq" id="WP_180678374.1">
    <property type="nucleotide sequence ID" value="NZ_JACCKA010000057.1"/>
</dbReference>
<dbReference type="EMBL" id="JACCKA010000057">
    <property type="protein sequence ID" value="NZA26583.1"/>
    <property type="molecule type" value="Genomic_DNA"/>
</dbReference>
<name>A0A853JBH4_9GAMM</name>
<dbReference type="AlphaFoldDB" id="A0A853JBH4"/>
<evidence type="ECO:0000256" key="1">
    <source>
        <dbReference type="SAM" id="SignalP"/>
    </source>
</evidence>
<keyword evidence="1" id="KW-0732">Signal</keyword>
<organism evidence="2 3">
    <name type="scientific">Luteimonas salinisoli</name>
    <dbReference type="NCBI Taxonomy" id="2752307"/>
    <lineage>
        <taxon>Bacteria</taxon>
        <taxon>Pseudomonadati</taxon>
        <taxon>Pseudomonadota</taxon>
        <taxon>Gammaproteobacteria</taxon>
        <taxon>Lysobacterales</taxon>
        <taxon>Lysobacteraceae</taxon>
        <taxon>Luteimonas</taxon>
    </lineage>
</organism>
<evidence type="ECO:0000313" key="3">
    <source>
        <dbReference type="Proteomes" id="UP000578091"/>
    </source>
</evidence>
<keyword evidence="3" id="KW-1185">Reference proteome</keyword>